<comment type="catalytic activity">
    <reaction evidence="3">
        <text>methanethiol + O2 + H2O = hydrogen sulfide + formaldehyde + H2O2 + H(+)</text>
        <dbReference type="Rhea" id="RHEA:11812"/>
        <dbReference type="ChEBI" id="CHEBI:15377"/>
        <dbReference type="ChEBI" id="CHEBI:15378"/>
        <dbReference type="ChEBI" id="CHEBI:15379"/>
        <dbReference type="ChEBI" id="CHEBI:16007"/>
        <dbReference type="ChEBI" id="CHEBI:16240"/>
        <dbReference type="ChEBI" id="CHEBI:16842"/>
        <dbReference type="ChEBI" id="CHEBI:29919"/>
        <dbReference type="EC" id="1.8.3.4"/>
    </reaction>
</comment>
<keyword evidence="5" id="KW-1185">Reference proteome</keyword>
<evidence type="ECO:0000256" key="1">
    <source>
        <dbReference type="ARBA" id="ARBA00005606"/>
    </source>
</evidence>
<keyword evidence="3" id="KW-0472">Membrane</keyword>
<organism evidence="4 5">
    <name type="scientific">Calypte anna</name>
    <name type="common">Anna's hummingbird</name>
    <name type="synonym">Archilochus anna</name>
    <dbReference type="NCBI Taxonomy" id="9244"/>
    <lineage>
        <taxon>Eukaryota</taxon>
        <taxon>Metazoa</taxon>
        <taxon>Chordata</taxon>
        <taxon>Craniata</taxon>
        <taxon>Vertebrata</taxon>
        <taxon>Euteleostomi</taxon>
        <taxon>Archelosauria</taxon>
        <taxon>Archosauria</taxon>
        <taxon>Dinosauria</taxon>
        <taxon>Saurischia</taxon>
        <taxon>Theropoda</taxon>
        <taxon>Coelurosauria</taxon>
        <taxon>Aves</taxon>
        <taxon>Neognathae</taxon>
        <taxon>Neoaves</taxon>
        <taxon>Strisores</taxon>
        <taxon>Apodiformes</taxon>
        <taxon>Trochilidae</taxon>
        <taxon>Calypte</taxon>
    </lineage>
</organism>
<keyword evidence="3" id="KW-0560">Oxidoreductase</keyword>
<dbReference type="EC" id="1.8.3.4" evidence="3"/>
<keyword evidence="3" id="KW-0653">Protein transport</keyword>
<dbReference type="PANTHER" id="PTHR23300">
    <property type="entry name" value="METHANETHIOL OXIDASE"/>
    <property type="match status" value="1"/>
</dbReference>
<evidence type="ECO:0000256" key="2">
    <source>
        <dbReference type="ARBA" id="ARBA00023266"/>
    </source>
</evidence>
<evidence type="ECO:0000313" key="5">
    <source>
        <dbReference type="Proteomes" id="UP000054308"/>
    </source>
</evidence>
<name>A0A091HK27_CALAN</name>
<gene>
    <name evidence="4" type="ORF">N300_10895</name>
</gene>
<accession>A0A091HK27</accession>
<dbReference type="GO" id="GO:0008430">
    <property type="term" value="F:selenium binding"/>
    <property type="evidence" value="ECO:0007669"/>
    <property type="project" value="UniProtKB-UniRule"/>
</dbReference>
<feature type="non-terminal residue" evidence="4">
    <location>
        <position position="361"/>
    </location>
</feature>
<dbReference type="GO" id="GO:0018549">
    <property type="term" value="F:methanethiol oxidase activity"/>
    <property type="evidence" value="ECO:0007669"/>
    <property type="project" value="UniProtKB-UniRule"/>
</dbReference>
<comment type="pathway">
    <text evidence="3">Organosulfur degradation.</text>
</comment>
<proteinExistence type="inferred from homology"/>
<keyword evidence="3" id="KW-0813">Transport</keyword>
<feature type="non-terminal residue" evidence="4">
    <location>
        <position position="1"/>
    </location>
</feature>
<dbReference type="EMBL" id="KL217598">
    <property type="protein sequence ID" value="KFO96658.1"/>
    <property type="molecule type" value="Genomic_DNA"/>
</dbReference>
<evidence type="ECO:0000256" key="3">
    <source>
        <dbReference type="RuleBase" id="RU369071"/>
    </source>
</evidence>
<keyword evidence="3" id="KW-0963">Cytoplasm</keyword>
<comment type="function">
    <text evidence="3">Catalyzes the oxidation of methanethiol, an organosulfur compound known to be produced in substantial amounts by gut bacteria. Selenium-binding protein which may be involved in the sensing of reactive xenobiotics in the cytoplasm. May be involved in intra-Golgi protein transport.</text>
</comment>
<dbReference type="GO" id="GO:0005634">
    <property type="term" value="C:nucleus"/>
    <property type="evidence" value="ECO:0007669"/>
    <property type="project" value="UniProtKB-SubCell"/>
</dbReference>
<dbReference type="GO" id="GO:0005829">
    <property type="term" value="C:cytosol"/>
    <property type="evidence" value="ECO:0007669"/>
    <property type="project" value="UniProtKB-SubCell"/>
</dbReference>
<dbReference type="AlphaFoldDB" id="A0A091HK27"/>
<keyword evidence="3" id="KW-0007">Acetylation</keyword>
<reference evidence="4 5" key="1">
    <citation type="submission" date="2014-04" db="EMBL/GenBank/DDBJ databases">
        <title>Genome evolution of avian class.</title>
        <authorList>
            <person name="Zhang G."/>
            <person name="Li C."/>
        </authorList>
    </citation>
    <scope>NUCLEOTIDE SEQUENCE [LARGE SCALE GENOMIC DNA]</scope>
    <source>
        <strain evidence="4">BGI_N300</strain>
    </source>
</reference>
<comment type="subcellular location">
    <subcellularLocation>
        <location evidence="3">Nucleus</location>
    </subcellularLocation>
    <subcellularLocation>
        <location evidence="3">Cytoplasm</location>
        <location evidence="3">Cytosol</location>
    </subcellularLocation>
    <subcellularLocation>
        <location evidence="3">Membrane</location>
        <topology evidence="3">Peripheral membrane protein</topology>
    </subcellularLocation>
    <text evidence="3">May associate with Golgi membrane. May associate with the membrane of autophagosomes.</text>
</comment>
<dbReference type="GO" id="GO:0015031">
    <property type="term" value="P:protein transport"/>
    <property type="evidence" value="ECO:0007669"/>
    <property type="project" value="UniProtKB-UniRule"/>
</dbReference>
<dbReference type="Proteomes" id="UP000054308">
    <property type="component" value="Unassembled WGS sequence"/>
</dbReference>
<dbReference type="GO" id="GO:0016020">
    <property type="term" value="C:membrane"/>
    <property type="evidence" value="ECO:0007669"/>
    <property type="project" value="UniProtKB-SubCell"/>
</dbReference>
<sequence>PREEVAYVTCTYRETGIDQPDFLATVDLNPCSPTYGQVIHRLPVPNLKDELHASGWSTGSTCPDNATRKWSKLVLPSLISSRIYVVDVGSQCRTPRLYKTIEPVDVFWTCNKGYLNVPRTLPNGDILIANSGDAAGHGKGGFIVLDGETFELKGNWEHESEVPPTGYDFWYQARHNVLVSSAGAVPRIAGRGFRPEDLKKGVYGRRLNVWNLSCRRLKGAAVLGCSAGAGGGWVTRQGVCTGSLQVFVGGLLLRCGPVTVCRDEELKSQPEPLVVKRVYGGPCKLQLSLDGKRLYVTNSFYSTWDKQFYPNLVKEGSALLQIDVDTQKGGLTVNKNFLVDFGKEPNGPCLAHEIHFSTGDS</sequence>
<comment type="similarity">
    <text evidence="1 3">Belongs to the selenium-binding protein family.</text>
</comment>
<dbReference type="SUPFAM" id="SSF101908">
    <property type="entry name" value="Putative isomerase YbhE"/>
    <property type="match status" value="1"/>
</dbReference>
<dbReference type="PANTHER" id="PTHR23300:SF0">
    <property type="entry name" value="METHANETHIOL OXIDASE"/>
    <property type="match status" value="1"/>
</dbReference>
<dbReference type="InterPro" id="IPR008826">
    <property type="entry name" value="Se-bd"/>
</dbReference>
<protein>
    <recommendedName>
        <fullName evidence="3">Methanethiol oxidase</fullName>
        <shortName evidence="3">MTO</shortName>
        <ecNumber evidence="3">1.8.3.4</ecNumber>
    </recommendedName>
    <alternativeName>
        <fullName evidence="3">Selenium-binding protein 1</fullName>
    </alternativeName>
</protein>
<keyword evidence="3" id="KW-0539">Nucleus</keyword>
<keyword evidence="2 3" id="KW-0711">Selenium</keyword>
<dbReference type="STRING" id="9244.A0A091HK27"/>
<dbReference type="Pfam" id="PF05694">
    <property type="entry name" value="SBP56"/>
    <property type="match status" value="2"/>
</dbReference>
<evidence type="ECO:0000313" key="4">
    <source>
        <dbReference type="EMBL" id="KFO96658.1"/>
    </source>
</evidence>